<feature type="transmembrane region" description="Helical" evidence="9">
    <location>
        <begin position="250"/>
        <end position="268"/>
    </location>
</feature>
<dbReference type="AlphaFoldDB" id="A0A9P6BBK2"/>
<dbReference type="GO" id="GO:0008324">
    <property type="term" value="F:monoatomic cation transmembrane transporter activity"/>
    <property type="evidence" value="ECO:0007669"/>
    <property type="project" value="InterPro"/>
</dbReference>
<feature type="transmembrane region" description="Helical" evidence="9">
    <location>
        <begin position="219"/>
        <end position="238"/>
    </location>
</feature>
<dbReference type="Proteomes" id="UP000886523">
    <property type="component" value="Unassembled WGS sequence"/>
</dbReference>
<evidence type="ECO:0000256" key="8">
    <source>
        <dbReference type="ARBA" id="ARBA00023136"/>
    </source>
</evidence>
<feature type="domain" description="SLC41A/MgtE integral membrane" evidence="10">
    <location>
        <begin position="25"/>
        <end position="200"/>
    </location>
</feature>
<dbReference type="Gene3D" id="1.10.357.20">
    <property type="entry name" value="SLC41 divalent cation transporters, integral membrane domain"/>
    <property type="match status" value="2"/>
</dbReference>
<evidence type="ECO:0000313" key="11">
    <source>
        <dbReference type="EMBL" id="KAF9521156.1"/>
    </source>
</evidence>
<dbReference type="InterPro" id="IPR036739">
    <property type="entry name" value="SLC41_membr_dom_sf"/>
</dbReference>
<dbReference type="SUPFAM" id="SSF161093">
    <property type="entry name" value="MgtE membrane domain-like"/>
    <property type="match status" value="2"/>
</dbReference>
<organism evidence="11 12">
    <name type="scientific">Hydnum rufescens UP504</name>
    <dbReference type="NCBI Taxonomy" id="1448309"/>
    <lineage>
        <taxon>Eukaryota</taxon>
        <taxon>Fungi</taxon>
        <taxon>Dikarya</taxon>
        <taxon>Basidiomycota</taxon>
        <taxon>Agaricomycotina</taxon>
        <taxon>Agaricomycetes</taxon>
        <taxon>Cantharellales</taxon>
        <taxon>Hydnaceae</taxon>
        <taxon>Hydnum</taxon>
    </lineage>
</organism>
<dbReference type="PANTHER" id="PTHR16228:SF7">
    <property type="entry name" value="SLC41A_MGTE INTEGRAL MEMBRANE DOMAIN-CONTAINING PROTEIN"/>
    <property type="match status" value="1"/>
</dbReference>
<evidence type="ECO:0000256" key="4">
    <source>
        <dbReference type="ARBA" id="ARBA00022692"/>
    </source>
</evidence>
<feature type="transmembrane region" description="Helical" evidence="9">
    <location>
        <begin position="280"/>
        <end position="297"/>
    </location>
</feature>
<feature type="domain" description="SLC41A/MgtE integral membrane" evidence="10">
    <location>
        <begin position="284"/>
        <end position="414"/>
    </location>
</feature>
<proteinExistence type="inferred from homology"/>
<dbReference type="Pfam" id="PF01769">
    <property type="entry name" value="MgtE"/>
    <property type="match status" value="2"/>
</dbReference>
<dbReference type="GO" id="GO:0005886">
    <property type="term" value="C:plasma membrane"/>
    <property type="evidence" value="ECO:0007669"/>
    <property type="project" value="TreeGrafter"/>
</dbReference>
<keyword evidence="3" id="KW-0813">Transport</keyword>
<feature type="transmembrane region" description="Helical" evidence="9">
    <location>
        <begin position="195"/>
        <end position="213"/>
    </location>
</feature>
<keyword evidence="7" id="KW-0406">Ion transport</keyword>
<evidence type="ECO:0000256" key="9">
    <source>
        <dbReference type="SAM" id="Phobius"/>
    </source>
</evidence>
<evidence type="ECO:0000256" key="1">
    <source>
        <dbReference type="ARBA" id="ARBA00004141"/>
    </source>
</evidence>
<dbReference type="OrthoDB" id="666972at2759"/>
<protein>
    <recommendedName>
        <fullName evidence="10">SLC41A/MgtE integral membrane domain-containing protein</fullName>
    </recommendedName>
</protein>
<evidence type="ECO:0000256" key="2">
    <source>
        <dbReference type="ARBA" id="ARBA00009749"/>
    </source>
</evidence>
<evidence type="ECO:0000313" key="12">
    <source>
        <dbReference type="Proteomes" id="UP000886523"/>
    </source>
</evidence>
<feature type="transmembrane region" description="Helical" evidence="9">
    <location>
        <begin position="332"/>
        <end position="353"/>
    </location>
</feature>
<comment type="similarity">
    <text evidence="2">Belongs to the SLC41A transporter family.</text>
</comment>
<keyword evidence="4 9" id="KW-0812">Transmembrane</keyword>
<feature type="transmembrane region" description="Helical" evidence="9">
    <location>
        <begin position="145"/>
        <end position="174"/>
    </location>
</feature>
<keyword evidence="5" id="KW-0460">Magnesium</keyword>
<dbReference type="InterPro" id="IPR045349">
    <property type="entry name" value="SLC41A1-3"/>
</dbReference>
<dbReference type="InterPro" id="IPR006667">
    <property type="entry name" value="SLC41_membr_dom"/>
</dbReference>
<keyword evidence="8 9" id="KW-0472">Membrane</keyword>
<evidence type="ECO:0000256" key="7">
    <source>
        <dbReference type="ARBA" id="ARBA00023065"/>
    </source>
</evidence>
<name>A0A9P6BBK2_9AGAM</name>
<reference evidence="11" key="1">
    <citation type="journal article" date="2020" name="Nat. Commun.">
        <title>Large-scale genome sequencing of mycorrhizal fungi provides insights into the early evolution of symbiotic traits.</title>
        <authorList>
            <person name="Miyauchi S."/>
            <person name="Kiss E."/>
            <person name="Kuo A."/>
            <person name="Drula E."/>
            <person name="Kohler A."/>
            <person name="Sanchez-Garcia M."/>
            <person name="Morin E."/>
            <person name="Andreopoulos B."/>
            <person name="Barry K.W."/>
            <person name="Bonito G."/>
            <person name="Buee M."/>
            <person name="Carver A."/>
            <person name="Chen C."/>
            <person name="Cichocki N."/>
            <person name="Clum A."/>
            <person name="Culley D."/>
            <person name="Crous P.W."/>
            <person name="Fauchery L."/>
            <person name="Girlanda M."/>
            <person name="Hayes R.D."/>
            <person name="Keri Z."/>
            <person name="LaButti K."/>
            <person name="Lipzen A."/>
            <person name="Lombard V."/>
            <person name="Magnuson J."/>
            <person name="Maillard F."/>
            <person name="Murat C."/>
            <person name="Nolan M."/>
            <person name="Ohm R.A."/>
            <person name="Pangilinan J."/>
            <person name="Pereira M.F."/>
            <person name="Perotto S."/>
            <person name="Peter M."/>
            <person name="Pfister S."/>
            <person name="Riley R."/>
            <person name="Sitrit Y."/>
            <person name="Stielow J.B."/>
            <person name="Szollosi G."/>
            <person name="Zifcakova L."/>
            <person name="Stursova M."/>
            <person name="Spatafora J.W."/>
            <person name="Tedersoo L."/>
            <person name="Vaario L.M."/>
            <person name="Yamada A."/>
            <person name="Yan M."/>
            <person name="Wang P."/>
            <person name="Xu J."/>
            <person name="Bruns T."/>
            <person name="Baldrian P."/>
            <person name="Vilgalys R."/>
            <person name="Dunand C."/>
            <person name="Henrissat B."/>
            <person name="Grigoriev I.V."/>
            <person name="Hibbett D."/>
            <person name="Nagy L.G."/>
            <person name="Martin F.M."/>
        </authorList>
    </citation>
    <scope>NUCLEOTIDE SEQUENCE</scope>
    <source>
        <strain evidence="11">UP504</strain>
    </source>
</reference>
<dbReference type="PANTHER" id="PTHR16228">
    <property type="entry name" value="DIVALENT CATION TRANSPORTER SOLUTE CARRIER FAMILY 41"/>
    <property type="match status" value="1"/>
</dbReference>
<feature type="transmembrane region" description="Helical" evidence="9">
    <location>
        <begin position="66"/>
        <end position="87"/>
    </location>
</feature>
<comment type="caution">
    <text evidence="11">The sequence shown here is derived from an EMBL/GenBank/DDBJ whole genome shotgun (WGS) entry which is preliminary data.</text>
</comment>
<evidence type="ECO:0000256" key="6">
    <source>
        <dbReference type="ARBA" id="ARBA00022989"/>
    </source>
</evidence>
<feature type="transmembrane region" description="Helical" evidence="9">
    <location>
        <begin position="359"/>
        <end position="378"/>
    </location>
</feature>
<dbReference type="EMBL" id="MU128909">
    <property type="protein sequence ID" value="KAF9521156.1"/>
    <property type="molecule type" value="Genomic_DNA"/>
</dbReference>
<keyword evidence="6 9" id="KW-1133">Transmembrane helix</keyword>
<keyword evidence="12" id="KW-1185">Reference proteome</keyword>
<accession>A0A9P6BBK2</accession>
<evidence type="ECO:0000256" key="3">
    <source>
        <dbReference type="ARBA" id="ARBA00022448"/>
    </source>
</evidence>
<evidence type="ECO:0000259" key="10">
    <source>
        <dbReference type="Pfam" id="PF01769"/>
    </source>
</evidence>
<sequence length="432" mass="46959">MTGELLEHMSTWRALQQLDEVFILIPMLNNMKGNLEMNLSARLSTAANTGHLDDVRTRRLLMLGNVSALQVQALAMAFIAAIGTFTLGKLIPPLPADYSSPIVNSTVLLFHPPQEPRTWHAIPVAWSRAITKLPAGKTKSGLREFLAVLGIALSSASLASFILGSFMCGVILVCRRIHLDPDNITPPLASSLSDLLTLTLVGLLATFLTLPSLEIFRLPLVAILLAAITFSLFVFISLRNEFARPLIKSGWTPLIWAMTISSGTGLVLDKFVTRWEGFGALSVVIGGLPGSIGSVFVSRISTRLHANPLAGQEGRPWTDNEKANMWVTSSSLFFVGLPVLSSYLAFVLLAGWLKVPLSFVPIFMAGFCLNVTISLYLAHFLTHFLWGRGLDPDIYCMPVHSSLVDLSGQCLLVLAYWIASSSGADVQYKAIP</sequence>
<comment type="subcellular location">
    <subcellularLocation>
        <location evidence="1">Membrane</location>
        <topology evidence="1">Multi-pass membrane protein</topology>
    </subcellularLocation>
</comment>
<gene>
    <name evidence="11" type="ORF">BS47DRAFT_1404739</name>
</gene>
<evidence type="ECO:0000256" key="5">
    <source>
        <dbReference type="ARBA" id="ARBA00022842"/>
    </source>
</evidence>